<evidence type="ECO:0000313" key="2">
    <source>
        <dbReference type="EMBL" id="KAK9295866.1"/>
    </source>
</evidence>
<organism evidence="2 3">
    <name type="scientific">Tetragonisca angustula</name>
    <dbReference type="NCBI Taxonomy" id="166442"/>
    <lineage>
        <taxon>Eukaryota</taxon>
        <taxon>Metazoa</taxon>
        <taxon>Ecdysozoa</taxon>
        <taxon>Arthropoda</taxon>
        <taxon>Hexapoda</taxon>
        <taxon>Insecta</taxon>
        <taxon>Pterygota</taxon>
        <taxon>Neoptera</taxon>
        <taxon>Endopterygota</taxon>
        <taxon>Hymenoptera</taxon>
        <taxon>Apocrita</taxon>
        <taxon>Aculeata</taxon>
        <taxon>Apoidea</taxon>
        <taxon>Anthophila</taxon>
        <taxon>Apidae</taxon>
        <taxon>Tetragonisca</taxon>
    </lineage>
</organism>
<dbReference type="EMBL" id="JAWNGG020000240">
    <property type="protein sequence ID" value="KAK9295866.1"/>
    <property type="molecule type" value="Genomic_DNA"/>
</dbReference>
<evidence type="ECO:0000313" key="3">
    <source>
        <dbReference type="Proteomes" id="UP001432146"/>
    </source>
</evidence>
<protein>
    <submittedName>
        <fullName evidence="2">Uncharacterized protein</fullName>
    </submittedName>
</protein>
<feature type="compositionally biased region" description="Polar residues" evidence="1">
    <location>
        <begin position="613"/>
        <end position="622"/>
    </location>
</feature>
<dbReference type="Proteomes" id="UP001432146">
    <property type="component" value="Unassembled WGS sequence"/>
</dbReference>
<proteinExistence type="predicted"/>
<feature type="compositionally biased region" description="Basic and acidic residues" evidence="1">
    <location>
        <begin position="456"/>
        <end position="467"/>
    </location>
</feature>
<comment type="caution">
    <text evidence="2">The sequence shown here is derived from an EMBL/GenBank/DDBJ whole genome shotgun (WGS) entry which is preliminary data.</text>
</comment>
<feature type="region of interest" description="Disordered" evidence="1">
    <location>
        <begin position="613"/>
        <end position="653"/>
    </location>
</feature>
<sequence length="877" mass="100084">MDQNKYIEVRIVEPLAEVPTTDTTREYFIKTLSTIHECDSVKVSHSCVQSDNSCAPRNVLKSNIRSFPSSKQKLNSERPLDIDLLLRCYARNSDMEKSINKVLARTDDQACKDTDHAPLLELGAVCKICDSLEKDSAPFAFLLRDVVAELQLAMRRWGDKKLKEVLSNDPSMKMCEHCGVISRAKPRCTSVESRKSPLTTSYFLSTQMFPDVSSGGDDDAKTDGQARRINCRKEQETKRVREYRNVQRNGNRLGKKERMDDGRTYGSREISLTVKRENNFPQRVETMVAEREHEMRPDAINREALDTDKTELQDYVESLRIKNFKGTVEATTECQSRVETDSNFEENDRNEGDTTVDFGGNFLYSNRVDCEGKFASRSKLNKCKMSSARKEQLNFNEKVLTDILYEQSESDFADSAPSNCQPLNNRQRAGNKHNQSTNVVNDAAQSGNEVTYLARDRVESTDRKSKESVSQLDETTRVHSRYPTNRRSFVLHDKLYPELSISDESMSSDRIGRDRVPNVASVDSQNRSRHVESVWNVKQLDSLACLMENDSLENCVEASSTLAQINESNTTLVSSSSAENMIREWVKVPQIGEKTSVRNETCKTLDLKSPPVDSSCSKVSTDGQHDREDRCARQMRESSSRNQTRNHRRSKRTISSIIGGSFKLWNSKDSIKDKGSEKRFRKRLFESFKSVKSVKSTKLIKELRGNSESLDSSNSVQNITRRIIYDESSLKNLTDNSGNKMEETLSRYQRILASTEKMDWRSFRRFVENLHPGKRNVWRDICKIIDDKVKRITDEDDGAAEICIEITSVPSRKEREQERGTCSNEIVFEMDVTLGDVERYHSRQLPSTGKEQLDTLKRANEVIKVGNDDVCDIGVEL</sequence>
<gene>
    <name evidence="2" type="ORF">QLX08_009975</name>
</gene>
<evidence type="ECO:0000256" key="1">
    <source>
        <dbReference type="SAM" id="MobiDB-lite"/>
    </source>
</evidence>
<dbReference type="AlphaFoldDB" id="A0AAW0ZEB9"/>
<reference evidence="2 3" key="1">
    <citation type="submission" date="2024-05" db="EMBL/GenBank/DDBJ databases">
        <title>The nuclear and mitochondrial genome assemblies of Tetragonisca angustula (Apidae: Meliponini), a tiny yet remarkable pollinator in the Neotropics.</title>
        <authorList>
            <person name="Ferrari R."/>
            <person name="Ricardo P.C."/>
            <person name="Dias F.C."/>
            <person name="Araujo N.S."/>
            <person name="Soares D.O."/>
            <person name="Zhou Q.-S."/>
            <person name="Zhu C.-D."/>
            <person name="Coutinho L."/>
            <person name="Airas M.C."/>
            <person name="Batista T.M."/>
        </authorList>
    </citation>
    <scope>NUCLEOTIDE SEQUENCE [LARGE SCALE GENOMIC DNA]</scope>
    <source>
        <strain evidence="2">ASF017062</strain>
        <tissue evidence="2">Abdomen</tissue>
    </source>
</reference>
<feature type="compositionally biased region" description="Basic and acidic residues" evidence="1">
    <location>
        <begin position="623"/>
        <end position="639"/>
    </location>
</feature>
<feature type="region of interest" description="Disordered" evidence="1">
    <location>
        <begin position="456"/>
        <end position="478"/>
    </location>
</feature>
<keyword evidence="3" id="KW-1185">Reference proteome</keyword>
<name>A0AAW0ZEB9_9HYME</name>
<accession>A0AAW0ZEB9</accession>